<feature type="compositionally biased region" description="Basic and acidic residues" evidence="16">
    <location>
        <begin position="544"/>
        <end position="555"/>
    </location>
</feature>
<comment type="cofactor">
    <cofactor evidence="1">
        <name>Mn(2+)</name>
        <dbReference type="ChEBI" id="CHEBI:29035"/>
    </cofactor>
</comment>
<sequence length="706" mass="81847">MRFGQQLRSSLIKDWYYYYIDYEGLKKSLQPVPENTNASGARKKSSSQAWSEEDEQRFVNHLEEELDKVFTFQRVKSQEIIRRINASEKEVNEVIARSQAAGQGDERAKANAPTEEEFSLLEEDLSDIIADVHDLAKFTQLNYTGFQKIIKKHDKQTNWHLKPVFAARLNARPFFKDDYDITVVNLSKLYDQVRTKGNPVTGDASAGGKQQNFVRQTTKYWVHPDNITELKLIILKHLPVLVFNPSKEFEKKDSAISSIYYDNPDTWELYEGRLKKTEGAEAIRLRWYGGMENDTIFLERKTHREDWTGEKSVKARFSLKEKNVNAFLKGEMTTEQVFEKMRREGKKSEKEINDLEQLAKEIQFRVIDRRLVPVTRSFYNRTAFQLPGDARVRISLDTELAMTREDNLDGKRRAGNNWRRTDIGIDWPFPQLPPEDVERFPYGVLEVKLQTAQGQEPPEWIRELTASHLVEAVPKFSKFIHGTATLFPSRINLLPFWMPQMDVDIRKPASHNFGLDRPGHSTDASTSAAMDDDDTDDEMEREEDERPVNDDDNVQRLRAARDALEQHEEERRFEQANGNLMDEEERMDQKPIAHVDEDYPLYESDDEEDALEEAKRIGGWTYRWQLTKHYAHITADKTLDILKQSTPLPKPTPVPARPGGMGIPRSDAVTQKRFKAPRGKKIHVPVRVEPKVSFAAERTFLAWVSL</sequence>
<dbReference type="AlphaFoldDB" id="A0A3M6W2F5"/>
<evidence type="ECO:0000313" key="19">
    <source>
        <dbReference type="Proteomes" id="UP000281245"/>
    </source>
</evidence>
<evidence type="ECO:0000256" key="16">
    <source>
        <dbReference type="SAM" id="MobiDB-lite"/>
    </source>
</evidence>
<dbReference type="InterPro" id="IPR051572">
    <property type="entry name" value="VTC_Complex_Subunit"/>
</dbReference>
<dbReference type="InterPro" id="IPR018966">
    <property type="entry name" value="VTC_domain"/>
</dbReference>
<dbReference type="InterPro" id="IPR004331">
    <property type="entry name" value="SPX_dom"/>
</dbReference>
<feature type="coiled-coil region" evidence="15">
    <location>
        <begin position="557"/>
        <end position="586"/>
    </location>
</feature>
<name>A0A3M6W2F5_HORWE</name>
<dbReference type="GO" id="GO:0008976">
    <property type="term" value="F:polyphosphate kinase activity"/>
    <property type="evidence" value="ECO:0007669"/>
    <property type="project" value="UniProtKB-EC"/>
</dbReference>
<evidence type="ECO:0000259" key="17">
    <source>
        <dbReference type="PROSITE" id="PS51382"/>
    </source>
</evidence>
<dbReference type="GO" id="GO:0042144">
    <property type="term" value="P:vacuole fusion, non-autophagic"/>
    <property type="evidence" value="ECO:0007669"/>
    <property type="project" value="TreeGrafter"/>
</dbReference>
<feature type="domain" description="SPX" evidence="17">
    <location>
        <begin position="1"/>
        <end position="167"/>
    </location>
</feature>
<evidence type="ECO:0000256" key="13">
    <source>
        <dbReference type="ARBA" id="ARBA00080494"/>
    </source>
</evidence>
<dbReference type="CDD" id="cd07751">
    <property type="entry name" value="PolyPPase_VTC4_like"/>
    <property type="match status" value="1"/>
</dbReference>
<evidence type="ECO:0000256" key="11">
    <source>
        <dbReference type="ARBA" id="ARBA00067464"/>
    </source>
</evidence>
<dbReference type="GO" id="GO:0033254">
    <property type="term" value="C:vacuolar transporter chaperone complex"/>
    <property type="evidence" value="ECO:0007669"/>
    <property type="project" value="TreeGrafter"/>
</dbReference>
<keyword evidence="4" id="KW-0926">Vacuole</keyword>
<keyword evidence="7" id="KW-1133">Transmembrane helix</keyword>
<evidence type="ECO:0000256" key="6">
    <source>
        <dbReference type="ARBA" id="ARBA00022692"/>
    </source>
</evidence>
<dbReference type="Gene3D" id="3.20.100.30">
    <property type="entry name" value="VTC, catalytic tunnel domain"/>
    <property type="match status" value="1"/>
</dbReference>
<keyword evidence="15" id="KW-0175">Coiled coil</keyword>
<evidence type="ECO:0000256" key="5">
    <source>
        <dbReference type="ARBA" id="ARBA00022679"/>
    </source>
</evidence>
<evidence type="ECO:0000313" key="18">
    <source>
        <dbReference type="EMBL" id="RMX72679.1"/>
    </source>
</evidence>
<evidence type="ECO:0000256" key="8">
    <source>
        <dbReference type="ARBA" id="ARBA00023136"/>
    </source>
</evidence>
<dbReference type="FunFam" id="3.20.100.30:FF:000001">
    <property type="entry name" value="Vacuolar transporter chaperone 4"/>
    <property type="match status" value="1"/>
</dbReference>
<dbReference type="CDD" id="cd14480">
    <property type="entry name" value="SPX_VTC2_like"/>
    <property type="match status" value="1"/>
</dbReference>
<protein>
    <recommendedName>
        <fullName evidence="11">Vacuolar transporter chaperone complex subunit 4</fullName>
        <ecNumber evidence="3">2.7.4.1</ecNumber>
    </recommendedName>
    <alternativeName>
        <fullName evidence="13">Polyphosphate kinase</fullName>
    </alternativeName>
    <alternativeName>
        <fullName evidence="12">SPX-dependent polyphosphate polymerase VTC subunit 4</fullName>
    </alternativeName>
    <alternativeName>
        <fullName evidence="14">Vacuolar membrane polyphosphate polymerase catalytic subunit</fullName>
    </alternativeName>
</protein>
<evidence type="ECO:0000256" key="10">
    <source>
        <dbReference type="ARBA" id="ARBA00061390"/>
    </source>
</evidence>
<evidence type="ECO:0000256" key="3">
    <source>
        <dbReference type="ARBA" id="ARBA00012960"/>
    </source>
</evidence>
<dbReference type="GO" id="GO:0006799">
    <property type="term" value="P:polyphosphate biosynthetic process"/>
    <property type="evidence" value="ECO:0007669"/>
    <property type="project" value="UniProtKB-ARBA"/>
</dbReference>
<keyword evidence="6" id="KW-0812">Transmembrane</keyword>
<reference evidence="18 19" key="1">
    <citation type="journal article" date="2018" name="BMC Genomics">
        <title>Genomic evidence for intraspecific hybridization in a clonal and extremely halotolerant yeast.</title>
        <authorList>
            <person name="Gostincar C."/>
            <person name="Stajich J.E."/>
            <person name="Zupancic J."/>
            <person name="Zalar P."/>
            <person name="Gunde-Cimerman N."/>
        </authorList>
    </citation>
    <scope>NUCLEOTIDE SEQUENCE [LARGE SCALE GENOMIC DNA]</scope>
    <source>
        <strain evidence="18 19">EXF-6656</strain>
    </source>
</reference>
<feature type="region of interest" description="Disordered" evidence="16">
    <location>
        <begin position="644"/>
        <end position="666"/>
    </location>
</feature>
<keyword evidence="8" id="KW-0472">Membrane</keyword>
<dbReference type="OrthoDB" id="6493944at2759"/>
<feature type="region of interest" description="Disordered" evidence="16">
    <location>
        <begin position="30"/>
        <end position="50"/>
    </location>
</feature>
<feature type="compositionally biased region" description="Acidic residues" evidence="16">
    <location>
        <begin position="530"/>
        <end position="543"/>
    </location>
</feature>
<evidence type="ECO:0000256" key="2">
    <source>
        <dbReference type="ARBA" id="ARBA00004128"/>
    </source>
</evidence>
<comment type="subcellular location">
    <subcellularLocation>
        <location evidence="2">Vacuole membrane</location>
        <topology evidence="2">Multi-pass membrane protein</topology>
    </subcellularLocation>
</comment>
<dbReference type="EC" id="2.7.4.1" evidence="3"/>
<dbReference type="EMBL" id="QWIJ01002090">
    <property type="protein sequence ID" value="RMX72679.1"/>
    <property type="molecule type" value="Genomic_DNA"/>
</dbReference>
<organism evidence="18 19">
    <name type="scientific">Hortaea werneckii</name>
    <name type="common">Black yeast</name>
    <name type="synonym">Cladosporium werneckii</name>
    <dbReference type="NCBI Taxonomy" id="91943"/>
    <lineage>
        <taxon>Eukaryota</taxon>
        <taxon>Fungi</taxon>
        <taxon>Dikarya</taxon>
        <taxon>Ascomycota</taxon>
        <taxon>Pezizomycotina</taxon>
        <taxon>Dothideomycetes</taxon>
        <taxon>Dothideomycetidae</taxon>
        <taxon>Mycosphaerellales</taxon>
        <taxon>Teratosphaeriaceae</taxon>
        <taxon>Hortaea</taxon>
    </lineage>
</organism>
<dbReference type="VEuPathDB" id="FungiDB:BTJ68_15177"/>
<proteinExistence type="inferred from homology"/>
<evidence type="ECO:0000256" key="14">
    <source>
        <dbReference type="ARBA" id="ARBA00081313"/>
    </source>
</evidence>
<gene>
    <name evidence="18" type="ORF">D0869_14369</name>
</gene>
<evidence type="ECO:0000256" key="12">
    <source>
        <dbReference type="ARBA" id="ARBA00075894"/>
    </source>
</evidence>
<dbReference type="PANTHER" id="PTHR46140">
    <property type="entry name" value="VACUOLAR TRANSPORTER CHAPERONE 1-RELATED"/>
    <property type="match status" value="1"/>
</dbReference>
<dbReference type="Proteomes" id="UP000281245">
    <property type="component" value="Unassembled WGS sequence"/>
</dbReference>
<evidence type="ECO:0000256" key="7">
    <source>
        <dbReference type="ARBA" id="ARBA00022989"/>
    </source>
</evidence>
<comment type="similarity">
    <text evidence="10">Belongs to the VTC4 family.</text>
</comment>
<dbReference type="GO" id="GO:0000329">
    <property type="term" value="C:fungal-type vacuole membrane"/>
    <property type="evidence" value="ECO:0007669"/>
    <property type="project" value="TreeGrafter"/>
</dbReference>
<dbReference type="PROSITE" id="PS51382">
    <property type="entry name" value="SPX"/>
    <property type="match status" value="1"/>
</dbReference>
<comment type="catalytic activity">
    <reaction evidence="9">
        <text>[phosphate](n) + ATP = [phosphate](n+1) + ADP</text>
        <dbReference type="Rhea" id="RHEA:19573"/>
        <dbReference type="Rhea" id="RHEA-COMP:9859"/>
        <dbReference type="Rhea" id="RHEA-COMP:14280"/>
        <dbReference type="ChEBI" id="CHEBI:16838"/>
        <dbReference type="ChEBI" id="CHEBI:30616"/>
        <dbReference type="ChEBI" id="CHEBI:456216"/>
        <dbReference type="EC" id="2.7.4.1"/>
    </reaction>
    <physiologicalReaction direction="left-to-right" evidence="9">
        <dbReference type="Rhea" id="RHEA:19574"/>
    </physiologicalReaction>
</comment>
<accession>A0A3M6W2F5</accession>
<dbReference type="InterPro" id="IPR042267">
    <property type="entry name" value="VTC_sf"/>
</dbReference>
<evidence type="ECO:0000256" key="1">
    <source>
        <dbReference type="ARBA" id="ARBA00001936"/>
    </source>
</evidence>
<keyword evidence="5" id="KW-0808">Transferase</keyword>
<dbReference type="GO" id="GO:0007034">
    <property type="term" value="P:vacuolar transport"/>
    <property type="evidence" value="ECO:0007669"/>
    <property type="project" value="TreeGrafter"/>
</dbReference>
<dbReference type="GO" id="GO:0016237">
    <property type="term" value="P:microautophagy"/>
    <property type="evidence" value="ECO:0007669"/>
    <property type="project" value="TreeGrafter"/>
</dbReference>
<evidence type="ECO:0000256" key="4">
    <source>
        <dbReference type="ARBA" id="ARBA00022554"/>
    </source>
</evidence>
<comment type="caution">
    <text evidence="18">The sequence shown here is derived from an EMBL/GenBank/DDBJ whole genome shotgun (WGS) entry which is preliminary data.</text>
</comment>
<feature type="region of interest" description="Disordered" evidence="16">
    <location>
        <begin position="512"/>
        <end position="555"/>
    </location>
</feature>
<evidence type="ECO:0000256" key="15">
    <source>
        <dbReference type="SAM" id="Coils"/>
    </source>
</evidence>
<dbReference type="PANTHER" id="PTHR46140:SF1">
    <property type="entry name" value="VACUOLAR TRANSPORTER CHAPERONE COMPLEX SUBUNIT 4-RELATED"/>
    <property type="match status" value="1"/>
</dbReference>
<evidence type="ECO:0000256" key="9">
    <source>
        <dbReference type="ARBA" id="ARBA00050204"/>
    </source>
</evidence>
<dbReference type="Pfam" id="PF09359">
    <property type="entry name" value="VTC"/>
    <property type="match status" value="1"/>
</dbReference>